<proteinExistence type="inferred from homology"/>
<accession>A0A1L8QW53</accession>
<dbReference type="Gene3D" id="2.70.98.40">
    <property type="entry name" value="Glycoside hydrolase, family 65, N-terminal domain"/>
    <property type="match status" value="1"/>
</dbReference>
<dbReference type="SUPFAM" id="SSF48208">
    <property type="entry name" value="Six-hairpin glycosidases"/>
    <property type="match status" value="1"/>
</dbReference>
<keyword evidence="10" id="KW-1185">Reference proteome</keyword>
<evidence type="ECO:0000313" key="9">
    <source>
        <dbReference type="EMBL" id="OJG11710.1"/>
    </source>
</evidence>
<evidence type="ECO:0000259" key="7">
    <source>
        <dbReference type="Pfam" id="PF03633"/>
    </source>
</evidence>
<gene>
    <name evidence="9" type="ORF">RU93_GL000943</name>
</gene>
<evidence type="ECO:0000313" key="10">
    <source>
        <dbReference type="Proteomes" id="UP000182149"/>
    </source>
</evidence>
<dbReference type="Gene3D" id="2.60.420.10">
    <property type="entry name" value="Maltose phosphorylase, domain 3"/>
    <property type="match status" value="1"/>
</dbReference>
<dbReference type="Gene3D" id="1.50.10.10">
    <property type="match status" value="1"/>
</dbReference>
<organism evidence="9 10">
    <name type="scientific">Enterococcus aquimarinus</name>
    <dbReference type="NCBI Taxonomy" id="328396"/>
    <lineage>
        <taxon>Bacteria</taxon>
        <taxon>Bacillati</taxon>
        <taxon>Bacillota</taxon>
        <taxon>Bacilli</taxon>
        <taxon>Lactobacillales</taxon>
        <taxon>Enterococcaceae</taxon>
        <taxon>Enterococcus</taxon>
    </lineage>
</organism>
<dbReference type="InterPro" id="IPR012341">
    <property type="entry name" value="6hp_glycosidase-like_sf"/>
</dbReference>
<dbReference type="PANTHER" id="PTHR11051">
    <property type="entry name" value="GLYCOSYL HYDROLASE-RELATED"/>
    <property type="match status" value="1"/>
</dbReference>
<evidence type="ECO:0000259" key="8">
    <source>
        <dbReference type="Pfam" id="PF03636"/>
    </source>
</evidence>
<dbReference type="EMBL" id="JXKD01000002">
    <property type="protein sequence ID" value="OJG11710.1"/>
    <property type="molecule type" value="Genomic_DNA"/>
</dbReference>
<evidence type="ECO:0008006" key="11">
    <source>
        <dbReference type="Google" id="ProtNLM"/>
    </source>
</evidence>
<keyword evidence="2" id="KW-0328">Glycosyltransferase</keyword>
<dbReference type="Pfam" id="PF03636">
    <property type="entry name" value="Glyco_hydro_65N"/>
    <property type="match status" value="1"/>
</dbReference>
<dbReference type="InterPro" id="IPR005194">
    <property type="entry name" value="Glyco_hydro_65_C"/>
</dbReference>
<evidence type="ECO:0000256" key="3">
    <source>
        <dbReference type="ARBA" id="ARBA00022679"/>
    </source>
</evidence>
<keyword evidence="3" id="KW-0808">Transferase</keyword>
<dbReference type="PANTHER" id="PTHR11051:SF8">
    <property type="entry name" value="PROTEIN-GLUCOSYLGALACTOSYLHYDROXYLYSINE GLUCOSIDASE"/>
    <property type="match status" value="1"/>
</dbReference>
<dbReference type="InterPro" id="IPR011013">
    <property type="entry name" value="Gal_mutarotase_sf_dom"/>
</dbReference>
<comment type="caution">
    <text evidence="9">The sequence shown here is derived from an EMBL/GenBank/DDBJ whole genome shotgun (WGS) entry which is preliminary data.</text>
</comment>
<feature type="domain" description="Glycoside hydrolase family 65 N-terminal" evidence="8">
    <location>
        <begin position="106"/>
        <end position="343"/>
    </location>
</feature>
<dbReference type="Pfam" id="PF03632">
    <property type="entry name" value="Glyco_hydro_65m"/>
    <property type="match status" value="1"/>
</dbReference>
<name>A0A1L8QW53_9ENTE</name>
<sequence length="876" mass="101312">MVYLRLSRIKTQWEAALSSGESKLFETFDFLQVTRLQSWLEKKQVMGGYFLEKVFFEHQHKKVALDAYLTETLNRPFVVSTKEGWQQQCQELPWKLTYEGYYPGIDEYSIESLLTVGNGYLAIRGTTPEMNISDDCYPGTYLAGLYNTVESLVESEVITNEDFVNIPNAQKMTLLIDGQAVDFAPHQLLSMTRELDLKTGLFQSWATFSFPDGKQIAVHTQRFVSMAAVQQVHLRYTFKPLNFSGDISFVSEIDGDVYNYNVARYRKLTKHHLQILALEANHAAFRISAQTTQSKRTIVQQGILRSHDVALEQLVIEQSADQLHQILPVSAIKGQSYTFEKVIDISQYRKEDEVPSFQWKEHFPTFDEAFSESVKAWQLLWDKAQIVVQGDLMSQKLLNLHTYHLLTSASPNGNQGLDASVTARGLHGEAYRGHIFWDELFILPFYFLHFPETAKELLLYRYRRLAQAKRNAQEAGYAGAMYPWQSGLDGSEQSQKIHLNPVSGQWKEDNSRLQRHVSLAVAYNIWQYWNQTHDAPFMHEYGLEMLLEIAHFWQSIARFDPNHQRYSIENVMGPDEFHEKYPSAQKGGLKNNAYTNMMVVWLFETIETLTNTFDAKILDEQLSKINAPKNFLQKMKEIKHQLYLEINEDGIIAQFEGYFKLKELDWAAYQAKYSNIYRMDRLLNAEGLSADDYQVAKQADTLMIFYNLSKKQVDHILTDLNYTLPEDYVEQNLAYYLARTTHGSTLSRIVHAQLAAIVKDDVLTWRLFQEALSSDYHDIQGGTTAEGIHAGVMAATLWIPLSTFAGLDLRQGTVTFRPRLPEHWEMLRFNFTWRKIDFHVCLTSNYLEITSSHDCEIALFEQTVFLQKQLTKIVHY</sequence>
<evidence type="ECO:0000256" key="1">
    <source>
        <dbReference type="ARBA" id="ARBA00006768"/>
    </source>
</evidence>
<feature type="binding site" evidence="5">
    <location>
        <begin position="437"/>
        <end position="438"/>
    </location>
    <ligand>
        <name>substrate</name>
    </ligand>
</feature>
<feature type="active site" description="Proton donor" evidence="4">
    <location>
        <position position="576"/>
    </location>
</feature>
<dbReference type="InterPro" id="IPR037018">
    <property type="entry name" value="GH65_N"/>
</dbReference>
<feature type="binding site" evidence="5">
    <location>
        <begin position="697"/>
        <end position="698"/>
    </location>
    <ligand>
        <name>substrate</name>
    </ligand>
</feature>
<dbReference type="InterPro" id="IPR005196">
    <property type="entry name" value="Glyco_hydro_65_N"/>
</dbReference>
<evidence type="ECO:0000256" key="2">
    <source>
        <dbReference type="ARBA" id="ARBA00022676"/>
    </source>
</evidence>
<dbReference type="PIRSF" id="PIRSF036289">
    <property type="entry name" value="Glycosyl_hydrolase_malt_phosph"/>
    <property type="match status" value="1"/>
</dbReference>
<dbReference type="GO" id="GO:0030246">
    <property type="term" value="F:carbohydrate binding"/>
    <property type="evidence" value="ECO:0007669"/>
    <property type="project" value="InterPro"/>
</dbReference>
<dbReference type="AlphaFoldDB" id="A0A1L8QW53"/>
<dbReference type="InterPro" id="IPR005195">
    <property type="entry name" value="Glyco_hydro_65_M"/>
</dbReference>
<dbReference type="InterPro" id="IPR008928">
    <property type="entry name" value="6-hairpin_glycosidase_sf"/>
</dbReference>
<dbReference type="Proteomes" id="UP000182149">
    <property type="component" value="Unassembled WGS sequence"/>
</dbReference>
<feature type="domain" description="Glycoside hydrolase family 65 central catalytic" evidence="6">
    <location>
        <begin position="400"/>
        <end position="797"/>
    </location>
</feature>
<reference evidence="9 10" key="1">
    <citation type="submission" date="2014-12" db="EMBL/GenBank/DDBJ databases">
        <title>Draft genome sequences of 29 type strains of Enterococci.</title>
        <authorList>
            <person name="Zhong Z."/>
            <person name="Sun Z."/>
            <person name="Liu W."/>
            <person name="Zhang W."/>
            <person name="Zhang H."/>
        </authorList>
    </citation>
    <scope>NUCLEOTIDE SEQUENCE [LARGE SCALE GENOMIC DNA]</scope>
    <source>
        <strain evidence="9 10">DSM 17690</strain>
    </source>
</reference>
<dbReference type="GO" id="GO:0005975">
    <property type="term" value="P:carbohydrate metabolic process"/>
    <property type="evidence" value="ECO:0007669"/>
    <property type="project" value="InterPro"/>
</dbReference>
<dbReference type="Pfam" id="PF03633">
    <property type="entry name" value="Glyco_hydro_65C"/>
    <property type="match status" value="1"/>
</dbReference>
<evidence type="ECO:0000256" key="5">
    <source>
        <dbReference type="PIRSR" id="PIRSR036289-51"/>
    </source>
</evidence>
<evidence type="ECO:0000256" key="4">
    <source>
        <dbReference type="PIRSR" id="PIRSR036289-50"/>
    </source>
</evidence>
<comment type="similarity">
    <text evidence="1">Belongs to the glycosyl hydrolase 65 family.</text>
</comment>
<dbReference type="SUPFAM" id="SSF74650">
    <property type="entry name" value="Galactose mutarotase-like"/>
    <property type="match status" value="1"/>
</dbReference>
<dbReference type="STRING" id="328396.RU93_GL000943"/>
<dbReference type="GO" id="GO:0004553">
    <property type="term" value="F:hydrolase activity, hydrolyzing O-glycosyl compounds"/>
    <property type="evidence" value="ECO:0007669"/>
    <property type="project" value="TreeGrafter"/>
</dbReference>
<dbReference type="InterPro" id="IPR017045">
    <property type="entry name" value="Malt_Pase/Glycosyl_Hdrlase"/>
</dbReference>
<protein>
    <recommendedName>
        <fullName evidence="11">Glycosyl hydrolase</fullName>
    </recommendedName>
</protein>
<feature type="domain" description="Glycoside hydrolase family 65 C-terminal" evidence="7">
    <location>
        <begin position="808"/>
        <end position="860"/>
    </location>
</feature>
<dbReference type="GO" id="GO:0016757">
    <property type="term" value="F:glycosyltransferase activity"/>
    <property type="evidence" value="ECO:0007669"/>
    <property type="project" value="UniProtKB-KW"/>
</dbReference>
<evidence type="ECO:0000259" key="6">
    <source>
        <dbReference type="Pfam" id="PF03632"/>
    </source>
</evidence>
<dbReference type="RefSeq" id="WP_071873889.1">
    <property type="nucleotide sequence ID" value="NZ_JBHSHF010000012.1"/>
</dbReference>